<comment type="caution">
    <text evidence="2">The sequence shown here is derived from an EMBL/GenBank/DDBJ whole genome shotgun (WGS) entry which is preliminary data.</text>
</comment>
<dbReference type="EMBL" id="VEPZ02000855">
    <property type="protein sequence ID" value="KAE8716234.1"/>
    <property type="molecule type" value="Genomic_DNA"/>
</dbReference>
<evidence type="ECO:0000313" key="2">
    <source>
        <dbReference type="EMBL" id="KAE8716234.1"/>
    </source>
</evidence>
<dbReference type="PANTHER" id="PTHR33929">
    <property type="entry name" value="MEMBRANE-ASSOCIATED KINASE REGULATOR 2-RELATED"/>
    <property type="match status" value="1"/>
</dbReference>
<reference evidence="2" key="1">
    <citation type="submission" date="2019-09" db="EMBL/GenBank/DDBJ databases">
        <title>Draft genome information of white flower Hibiscus syriacus.</title>
        <authorList>
            <person name="Kim Y.-M."/>
        </authorList>
    </citation>
    <scope>NUCLEOTIDE SEQUENCE [LARGE SCALE GENOMIC DNA]</scope>
    <source>
        <strain evidence="2">YM2019G1</strain>
    </source>
</reference>
<accession>A0A6A3BHR2</accession>
<feature type="compositionally biased region" description="Polar residues" evidence="1">
    <location>
        <begin position="149"/>
        <end position="178"/>
    </location>
</feature>
<feature type="compositionally biased region" description="Basic and acidic residues" evidence="1">
    <location>
        <begin position="179"/>
        <end position="188"/>
    </location>
</feature>
<dbReference type="GO" id="GO:0005886">
    <property type="term" value="C:plasma membrane"/>
    <property type="evidence" value="ECO:0007669"/>
    <property type="project" value="InterPro"/>
</dbReference>
<dbReference type="InterPro" id="IPR039619">
    <property type="entry name" value="MAKR2/5"/>
</dbReference>
<gene>
    <name evidence="2" type="ORF">F3Y22_tig00110156pilonHSYRG00617</name>
</gene>
<evidence type="ECO:0000313" key="3">
    <source>
        <dbReference type="Proteomes" id="UP000436088"/>
    </source>
</evidence>
<feature type="region of interest" description="Disordered" evidence="1">
    <location>
        <begin position="149"/>
        <end position="188"/>
    </location>
</feature>
<protein>
    <submittedName>
        <fullName evidence="2">Uncharacterized protein</fullName>
    </submittedName>
</protein>
<proteinExistence type="predicted"/>
<name>A0A6A3BHR2_HIBSY</name>
<dbReference type="Proteomes" id="UP000436088">
    <property type="component" value="Unassembled WGS sequence"/>
</dbReference>
<evidence type="ECO:0000256" key="1">
    <source>
        <dbReference type="SAM" id="MobiDB-lite"/>
    </source>
</evidence>
<organism evidence="2 3">
    <name type="scientific">Hibiscus syriacus</name>
    <name type="common">Rose of Sharon</name>
    <dbReference type="NCBI Taxonomy" id="106335"/>
    <lineage>
        <taxon>Eukaryota</taxon>
        <taxon>Viridiplantae</taxon>
        <taxon>Streptophyta</taxon>
        <taxon>Embryophyta</taxon>
        <taxon>Tracheophyta</taxon>
        <taxon>Spermatophyta</taxon>
        <taxon>Magnoliopsida</taxon>
        <taxon>eudicotyledons</taxon>
        <taxon>Gunneridae</taxon>
        <taxon>Pentapetalae</taxon>
        <taxon>rosids</taxon>
        <taxon>malvids</taxon>
        <taxon>Malvales</taxon>
        <taxon>Malvaceae</taxon>
        <taxon>Malvoideae</taxon>
        <taxon>Hibiscus</taxon>
    </lineage>
</organism>
<keyword evidence="3" id="KW-1185">Reference proteome</keyword>
<dbReference type="PANTHER" id="PTHR33929:SF4">
    <property type="entry name" value="MEMBRANE-ASSOCIATED KINASE REGULATOR 5"/>
    <property type="match status" value="1"/>
</dbReference>
<sequence length="188" mass="20593">METAAAPPLPQPSRFPIMIWMKETMVSSTCSSLCMGLNFGSGAQILERNQAIVHKNQQKEQSKRQGGNLLRLTVVFSGDGVFHEGEVWEYKGAYKHLEKSKSSSASASPINRRDDSLLLQHDGIQSAILHCKRSFNSSRESSWLSRCTSDSSSQDKLSNASSTDSSLFSRVTSNSARTSGEEGHAFST</sequence>
<dbReference type="AlphaFoldDB" id="A0A6A3BHR2"/>